<evidence type="ECO:0000256" key="1">
    <source>
        <dbReference type="SAM" id="MobiDB-lite"/>
    </source>
</evidence>
<evidence type="ECO:0008006" key="4">
    <source>
        <dbReference type="Google" id="ProtNLM"/>
    </source>
</evidence>
<reference evidence="2" key="1">
    <citation type="journal article" date="2021" name="Nat. Commun.">
        <title>Genetic determinants of endophytism in the Arabidopsis root mycobiome.</title>
        <authorList>
            <person name="Mesny F."/>
            <person name="Miyauchi S."/>
            <person name="Thiergart T."/>
            <person name="Pickel B."/>
            <person name="Atanasova L."/>
            <person name="Karlsson M."/>
            <person name="Huettel B."/>
            <person name="Barry K.W."/>
            <person name="Haridas S."/>
            <person name="Chen C."/>
            <person name="Bauer D."/>
            <person name="Andreopoulos W."/>
            <person name="Pangilinan J."/>
            <person name="LaButti K."/>
            <person name="Riley R."/>
            <person name="Lipzen A."/>
            <person name="Clum A."/>
            <person name="Drula E."/>
            <person name="Henrissat B."/>
            <person name="Kohler A."/>
            <person name="Grigoriev I.V."/>
            <person name="Martin F.M."/>
            <person name="Hacquard S."/>
        </authorList>
    </citation>
    <scope>NUCLEOTIDE SEQUENCE</scope>
    <source>
        <strain evidence="2">MPI-SDFR-AT-0073</strain>
    </source>
</reference>
<gene>
    <name evidence="2" type="ORF">BKA67DRAFT_541608</name>
</gene>
<organism evidence="2 3">
    <name type="scientific">Truncatella angustata</name>
    <dbReference type="NCBI Taxonomy" id="152316"/>
    <lineage>
        <taxon>Eukaryota</taxon>
        <taxon>Fungi</taxon>
        <taxon>Dikarya</taxon>
        <taxon>Ascomycota</taxon>
        <taxon>Pezizomycotina</taxon>
        <taxon>Sordariomycetes</taxon>
        <taxon>Xylariomycetidae</taxon>
        <taxon>Amphisphaeriales</taxon>
        <taxon>Sporocadaceae</taxon>
        <taxon>Truncatella</taxon>
    </lineage>
</organism>
<proteinExistence type="predicted"/>
<evidence type="ECO:0000313" key="3">
    <source>
        <dbReference type="Proteomes" id="UP000758603"/>
    </source>
</evidence>
<dbReference type="AlphaFoldDB" id="A0A9P8UBV1"/>
<name>A0A9P8UBV1_9PEZI</name>
<dbReference type="RefSeq" id="XP_045951894.1">
    <property type="nucleotide sequence ID" value="XM_046100968.1"/>
</dbReference>
<keyword evidence="3" id="KW-1185">Reference proteome</keyword>
<sequence length="430" mass="49552">MANILDLSNELILQIISYIRPRPPVLPCGLPTHVWPKVLKSHNQKSFKQAQQLYCIVLSCRRFHDLATGILYSYIPLMDSTVRSQKLLQTLEWGTAICDYIQHVSINVRGISSAEVFHQLFFWLPKVHTIDLKNYDAWDTEPWDENNQYDVQGSPVKVLRLVECGAHEDPLHEILSFPSALRELWYDVVQIEWSGHWGDTAPVDFSCAAIKRSLGHQIHSLEKLVFTRPRQDHEGLGYNDQLDISDLTALRSLCINQVFLVGYHSDLNIREHMPSSLEELDVFFDDAGYLSFLSHDAPAPVWLFGLLNQPRDEKNSNRPSFTPELKRMRIVSQEWWPEYSEESEGESMSEGHDVGNDDMSLDESRLRTNADYPWKPPRVLLRALSQSNLAKLSWSIYLHGSRRCSYVPEGGSGFTTEWEESWDPEERIIA</sequence>
<dbReference type="Proteomes" id="UP000758603">
    <property type="component" value="Unassembled WGS sequence"/>
</dbReference>
<evidence type="ECO:0000313" key="2">
    <source>
        <dbReference type="EMBL" id="KAH6645380.1"/>
    </source>
</evidence>
<accession>A0A9P8UBV1</accession>
<dbReference type="GeneID" id="70129860"/>
<protein>
    <recommendedName>
        <fullName evidence="4">F-box domain-containing protein</fullName>
    </recommendedName>
</protein>
<dbReference type="EMBL" id="JAGPXC010000011">
    <property type="protein sequence ID" value="KAH6645380.1"/>
    <property type="molecule type" value="Genomic_DNA"/>
</dbReference>
<dbReference type="OrthoDB" id="2522477at2759"/>
<comment type="caution">
    <text evidence="2">The sequence shown here is derived from an EMBL/GenBank/DDBJ whole genome shotgun (WGS) entry which is preliminary data.</text>
</comment>
<feature type="region of interest" description="Disordered" evidence="1">
    <location>
        <begin position="341"/>
        <end position="360"/>
    </location>
</feature>